<evidence type="ECO:0000256" key="2">
    <source>
        <dbReference type="ARBA" id="ARBA00004191"/>
    </source>
</evidence>
<comment type="function">
    <text evidence="1 6">Hydrolyzes acetyl esters in homogalacturonan regions of pectin. In type I primary cell wall, galacturonic acid residues of pectin can be acetylated at the O-2 and O-3 positions. Decreasing the degree of acetylation of pectin gels in vitro alters their physical properties.</text>
</comment>
<evidence type="ECO:0000256" key="6">
    <source>
        <dbReference type="RuleBase" id="RU363114"/>
    </source>
</evidence>
<evidence type="ECO:0000256" key="3">
    <source>
        <dbReference type="ARBA" id="ARBA00005784"/>
    </source>
</evidence>
<evidence type="ECO:0000313" key="8">
    <source>
        <dbReference type="Proteomes" id="UP001642260"/>
    </source>
</evidence>
<reference evidence="7 8" key="1">
    <citation type="submission" date="2022-03" db="EMBL/GenBank/DDBJ databases">
        <authorList>
            <person name="Macdonald S."/>
            <person name="Ahmed S."/>
            <person name="Newling K."/>
        </authorList>
    </citation>
    <scope>NUCLEOTIDE SEQUENCE [LARGE SCALE GENOMIC DNA]</scope>
</reference>
<evidence type="ECO:0000313" key="7">
    <source>
        <dbReference type="EMBL" id="CAH8352361.1"/>
    </source>
</evidence>
<organism evidence="7 8">
    <name type="scientific">Eruca vesicaria subsp. sativa</name>
    <name type="common">Garden rocket</name>
    <name type="synonym">Eruca sativa</name>
    <dbReference type="NCBI Taxonomy" id="29727"/>
    <lineage>
        <taxon>Eukaryota</taxon>
        <taxon>Viridiplantae</taxon>
        <taxon>Streptophyta</taxon>
        <taxon>Embryophyta</taxon>
        <taxon>Tracheophyta</taxon>
        <taxon>Spermatophyta</taxon>
        <taxon>Magnoliopsida</taxon>
        <taxon>eudicotyledons</taxon>
        <taxon>Gunneridae</taxon>
        <taxon>Pentapetalae</taxon>
        <taxon>rosids</taxon>
        <taxon>malvids</taxon>
        <taxon>Brassicales</taxon>
        <taxon>Brassicaceae</taxon>
        <taxon>Brassiceae</taxon>
        <taxon>Eruca</taxon>
    </lineage>
</organism>
<dbReference type="GO" id="GO:0071555">
    <property type="term" value="P:cell wall organization"/>
    <property type="evidence" value="ECO:0007669"/>
    <property type="project" value="UniProtKB-KW"/>
</dbReference>
<name>A0ABC8K9N4_ERUVS</name>
<keyword evidence="8" id="KW-1185">Reference proteome</keyword>
<keyword evidence="4 6" id="KW-0134">Cell wall</keyword>
<accession>A0ABC8K9N4</accession>
<comment type="similarity">
    <text evidence="3 6">Belongs to the pectinacetylesterase family.</text>
</comment>
<evidence type="ECO:0000256" key="4">
    <source>
        <dbReference type="ARBA" id="ARBA00022512"/>
    </source>
</evidence>
<evidence type="ECO:0000256" key="1">
    <source>
        <dbReference type="ARBA" id="ARBA00003534"/>
    </source>
</evidence>
<dbReference type="EMBL" id="CAKOAT010174821">
    <property type="protein sequence ID" value="CAH8352361.1"/>
    <property type="molecule type" value="Genomic_DNA"/>
</dbReference>
<keyword evidence="6" id="KW-0378">Hydrolase</keyword>
<comment type="caution">
    <text evidence="7">The sequence shown here is derived from an EMBL/GenBank/DDBJ whole genome shotgun (WGS) entry which is preliminary data.</text>
</comment>
<dbReference type="InterPro" id="IPR004963">
    <property type="entry name" value="PAE/NOTUM"/>
</dbReference>
<keyword evidence="6" id="KW-0964">Secreted</keyword>
<dbReference type="AlphaFoldDB" id="A0ABC8K9N4"/>
<gene>
    <name evidence="7" type="ORF">ERUC_LOCUS18593</name>
</gene>
<protein>
    <recommendedName>
        <fullName evidence="6">Pectin acetylesterase</fullName>
        <ecNumber evidence="6">3.1.1.-</ecNumber>
    </recommendedName>
</protein>
<keyword evidence="5 6" id="KW-0961">Cell wall biogenesis/degradation</keyword>
<evidence type="ECO:0000256" key="5">
    <source>
        <dbReference type="ARBA" id="ARBA00023316"/>
    </source>
</evidence>
<dbReference type="EC" id="3.1.1.-" evidence="6"/>
<proteinExistence type="inferred from homology"/>
<dbReference type="Pfam" id="PF03283">
    <property type="entry name" value="PAE"/>
    <property type="match status" value="1"/>
</dbReference>
<comment type="subcellular location">
    <subcellularLocation>
        <location evidence="2 6">Secreted</location>
        <location evidence="2 6">Cell wall</location>
    </subcellularLocation>
</comment>
<dbReference type="GO" id="GO:0016787">
    <property type="term" value="F:hydrolase activity"/>
    <property type="evidence" value="ECO:0007669"/>
    <property type="project" value="UniProtKB-KW"/>
</dbReference>
<sequence>MPIHKKNDHLRRSRLISQAGGWSNTRRSCIYRKTIRSASSNHMEKVLVFTGILSNKANENSGLLSRTISYELLSFSCSD</sequence>
<dbReference type="Proteomes" id="UP001642260">
    <property type="component" value="Unassembled WGS sequence"/>
</dbReference>